<dbReference type="CDD" id="cd07890">
    <property type="entry name" value="CYTH-like_AC_IV-like"/>
    <property type="match status" value="1"/>
</dbReference>
<dbReference type="InterPro" id="IPR008173">
    <property type="entry name" value="Adenylyl_cyclase_CyaB"/>
</dbReference>
<dbReference type="Pfam" id="PF01928">
    <property type="entry name" value="CYTH"/>
    <property type="match status" value="1"/>
</dbReference>
<evidence type="ECO:0000313" key="3">
    <source>
        <dbReference type="Proteomes" id="UP000516052"/>
    </source>
</evidence>
<feature type="domain" description="CYTH" evidence="1">
    <location>
        <begin position="2"/>
        <end position="182"/>
    </location>
</feature>
<dbReference type="InterPro" id="IPR023577">
    <property type="entry name" value="CYTH_domain"/>
</dbReference>
<dbReference type="PANTHER" id="PTHR21028:SF2">
    <property type="entry name" value="CYTH DOMAIN-CONTAINING PROTEIN"/>
    <property type="match status" value="1"/>
</dbReference>
<dbReference type="PANTHER" id="PTHR21028">
    <property type="entry name" value="SI:CH211-156B7.4"/>
    <property type="match status" value="1"/>
</dbReference>
<dbReference type="KEGG" id="sroi:IAG44_20075"/>
<evidence type="ECO:0000313" key="2">
    <source>
        <dbReference type="EMBL" id="QNP71500.1"/>
    </source>
</evidence>
<dbReference type="PROSITE" id="PS51707">
    <property type="entry name" value="CYTH"/>
    <property type="match status" value="1"/>
</dbReference>
<gene>
    <name evidence="2" type="primary">cyaB</name>
    <name evidence="2" type="ORF">IAG44_20075</name>
</gene>
<keyword evidence="3" id="KW-1185">Reference proteome</keyword>
<dbReference type="RefSeq" id="WP_187748469.1">
    <property type="nucleotide sequence ID" value="NZ_CP060828.1"/>
</dbReference>
<dbReference type="Proteomes" id="UP000516052">
    <property type="component" value="Chromosome"/>
</dbReference>
<sequence length="195" mass="20925">MPVEAELKARVRVPGAVERGLGERAVARVEVYRDTYYDRVGGELGRGDEELRIRTVEGVGGRRTVLTWKGAAVDEASGSKPEYETEVADAEAAHAILRGLGYVVWIAFEKRCRNYEFTAYGREMLATLVEVPELEGTFLEVETLVEEAELGAALEDVRAVMGELGIGAGELTTETYTGAVAERRGRGASGGGGGA</sequence>
<dbReference type="InterPro" id="IPR033469">
    <property type="entry name" value="CYTH-like_dom_sf"/>
</dbReference>
<dbReference type="AlphaFoldDB" id="A0A7H0IFD4"/>
<dbReference type="Gene3D" id="2.40.320.10">
    <property type="entry name" value="Hypothetical Protein Pfu-838710-001"/>
    <property type="match status" value="1"/>
</dbReference>
<dbReference type="NCBIfam" id="TIGR00318">
    <property type="entry name" value="cyaB"/>
    <property type="match status" value="1"/>
</dbReference>
<dbReference type="SUPFAM" id="SSF55154">
    <property type="entry name" value="CYTH-like phosphatases"/>
    <property type="match status" value="1"/>
</dbReference>
<name>A0A7H0IFD4_9ACTN</name>
<dbReference type="EMBL" id="CP060828">
    <property type="protein sequence ID" value="QNP71500.1"/>
    <property type="molecule type" value="Genomic_DNA"/>
</dbReference>
<evidence type="ECO:0000259" key="1">
    <source>
        <dbReference type="PROSITE" id="PS51707"/>
    </source>
</evidence>
<reference evidence="2 3" key="1">
    <citation type="submission" date="2020-08" db="EMBL/GenBank/DDBJ databases">
        <title>A novel species.</title>
        <authorList>
            <person name="Gao J."/>
        </authorList>
    </citation>
    <scope>NUCLEOTIDE SEQUENCE [LARGE SCALE GENOMIC DNA]</scope>
    <source>
        <strain evidence="2 3">CRXT-G-22</strain>
    </source>
</reference>
<proteinExistence type="predicted"/>
<organism evidence="2 3">
    <name type="scientific">Streptomyces roseirectus</name>
    <dbReference type="NCBI Taxonomy" id="2768066"/>
    <lineage>
        <taxon>Bacteria</taxon>
        <taxon>Bacillati</taxon>
        <taxon>Actinomycetota</taxon>
        <taxon>Actinomycetes</taxon>
        <taxon>Kitasatosporales</taxon>
        <taxon>Streptomycetaceae</taxon>
        <taxon>Streptomyces</taxon>
    </lineage>
</organism>
<accession>A0A7H0IFD4</accession>
<protein>
    <submittedName>
        <fullName evidence="2">Class IV adenylate cyclase</fullName>
    </submittedName>
</protein>
<dbReference type="SMART" id="SM01118">
    <property type="entry name" value="CYTH"/>
    <property type="match status" value="1"/>
</dbReference>